<dbReference type="AlphaFoldDB" id="A0ABD1XRI8"/>
<sequence>MSGVRILVGSKRFDPLDPFESSGTFSNVQYREWRPFVGALACKSSVRFAVDSGICSLGYTRELAPSPSR</sequence>
<evidence type="ECO:0000313" key="2">
    <source>
        <dbReference type="Proteomes" id="UP001605036"/>
    </source>
</evidence>
<protein>
    <submittedName>
        <fullName evidence="1">Uncharacterized protein</fullName>
    </submittedName>
</protein>
<name>A0ABD1XRI8_9MARC</name>
<dbReference type="EMBL" id="JBHFFA010000007">
    <property type="protein sequence ID" value="KAL2611550.1"/>
    <property type="molecule type" value="Genomic_DNA"/>
</dbReference>
<dbReference type="Proteomes" id="UP001605036">
    <property type="component" value="Unassembled WGS sequence"/>
</dbReference>
<proteinExistence type="predicted"/>
<reference evidence="1 2" key="1">
    <citation type="submission" date="2024-09" db="EMBL/GenBank/DDBJ databases">
        <title>Chromosome-scale assembly of Riccia fluitans.</title>
        <authorList>
            <person name="Paukszto L."/>
            <person name="Sawicki J."/>
            <person name="Karawczyk K."/>
            <person name="Piernik-Szablinska J."/>
            <person name="Szczecinska M."/>
            <person name="Mazdziarz M."/>
        </authorList>
    </citation>
    <scope>NUCLEOTIDE SEQUENCE [LARGE SCALE GENOMIC DNA]</scope>
    <source>
        <strain evidence="1">Rf_01</strain>
        <tissue evidence="1">Aerial parts of the thallus</tissue>
    </source>
</reference>
<accession>A0ABD1XRI8</accession>
<comment type="caution">
    <text evidence="1">The sequence shown here is derived from an EMBL/GenBank/DDBJ whole genome shotgun (WGS) entry which is preliminary data.</text>
</comment>
<organism evidence="1 2">
    <name type="scientific">Riccia fluitans</name>
    <dbReference type="NCBI Taxonomy" id="41844"/>
    <lineage>
        <taxon>Eukaryota</taxon>
        <taxon>Viridiplantae</taxon>
        <taxon>Streptophyta</taxon>
        <taxon>Embryophyta</taxon>
        <taxon>Marchantiophyta</taxon>
        <taxon>Marchantiopsida</taxon>
        <taxon>Marchantiidae</taxon>
        <taxon>Marchantiales</taxon>
        <taxon>Ricciaceae</taxon>
        <taxon>Riccia</taxon>
    </lineage>
</organism>
<evidence type="ECO:0000313" key="1">
    <source>
        <dbReference type="EMBL" id="KAL2611550.1"/>
    </source>
</evidence>
<keyword evidence="2" id="KW-1185">Reference proteome</keyword>
<gene>
    <name evidence="1" type="ORF">R1flu_023242</name>
</gene>